<dbReference type="Gene3D" id="3.60.15.10">
    <property type="entry name" value="Ribonuclease Z/Hydroxyacylglutathione hydrolase-like"/>
    <property type="match status" value="1"/>
</dbReference>
<dbReference type="eggNOG" id="COG1236">
    <property type="taxonomic scope" value="Bacteria"/>
</dbReference>
<dbReference type="SMART" id="SM00849">
    <property type="entry name" value="Lactamase_B"/>
    <property type="match status" value="1"/>
</dbReference>
<evidence type="ECO:0000313" key="3">
    <source>
        <dbReference type="Proteomes" id="UP000191135"/>
    </source>
</evidence>
<dbReference type="Pfam" id="PF00753">
    <property type="entry name" value="Lactamase_B"/>
    <property type="match status" value="1"/>
</dbReference>
<gene>
    <name evidence="2" type="ORF">Mame_02321</name>
</gene>
<dbReference type="PANTHER" id="PTHR11203:SF37">
    <property type="entry name" value="INTEGRATOR COMPLEX SUBUNIT 11"/>
    <property type="match status" value="1"/>
</dbReference>
<sequence length="341" mass="36102">MARLTVISGLNRKSAAIFLVEAAGKRVLFDFGDGLDKDEHPDIDAIGAVDAIFLSHAHCDHAGSIGRLDAVGNPAVFATGRTLDFLQGRLPSDAAHVIPEQGSFEACGLALTTGRCGHAPGGVWFHMETAAGGFVYTGDISLESRGMTFDPPPLASTLLVDASYGDRAQDLDDQITAISDYAEGGAVLCCPGAGRGTDMVLAMASRGHDVHVCAAIGREVKAATGRAFPVVDVESAMPDQVIVATESNAEAGLAAALLQRRDFRLIFSSHVPSGTPARTLIERNEAVWLPWNVHPRKDDVLALADHCGSRQVLPAFVDMTTAPELARGLGERLRLERETEI</sequence>
<dbReference type="SUPFAM" id="SSF56281">
    <property type="entry name" value="Metallo-hydrolase/oxidoreductase"/>
    <property type="match status" value="1"/>
</dbReference>
<dbReference type="EC" id="3.1.-.-" evidence="2"/>
<keyword evidence="3" id="KW-1185">Reference proteome</keyword>
<organism evidence="2 3">
    <name type="scientific">Martelella mediterranea DSM 17316</name>
    <dbReference type="NCBI Taxonomy" id="1122214"/>
    <lineage>
        <taxon>Bacteria</taxon>
        <taxon>Pseudomonadati</taxon>
        <taxon>Pseudomonadota</taxon>
        <taxon>Alphaproteobacteria</taxon>
        <taxon>Hyphomicrobiales</taxon>
        <taxon>Aurantimonadaceae</taxon>
        <taxon>Martelella</taxon>
    </lineage>
</organism>
<dbReference type="GO" id="GO:0016787">
    <property type="term" value="F:hydrolase activity"/>
    <property type="evidence" value="ECO:0007669"/>
    <property type="project" value="UniProtKB-KW"/>
</dbReference>
<evidence type="ECO:0000259" key="1">
    <source>
        <dbReference type="SMART" id="SM00849"/>
    </source>
</evidence>
<dbReference type="GO" id="GO:0004521">
    <property type="term" value="F:RNA endonuclease activity"/>
    <property type="evidence" value="ECO:0007669"/>
    <property type="project" value="TreeGrafter"/>
</dbReference>
<dbReference type="Proteomes" id="UP000191135">
    <property type="component" value="Chromosome"/>
</dbReference>
<dbReference type="RefSeq" id="WP_018063750.1">
    <property type="nucleotide sequence ID" value="NZ_AQWH01000004.1"/>
</dbReference>
<accession>A0A1U9Z1V5</accession>
<evidence type="ECO:0000313" key="2">
    <source>
        <dbReference type="EMBL" id="AQZ51654.1"/>
    </source>
</evidence>
<dbReference type="PANTHER" id="PTHR11203">
    <property type="entry name" value="CLEAVAGE AND POLYADENYLATION SPECIFICITY FACTOR FAMILY MEMBER"/>
    <property type="match status" value="1"/>
</dbReference>
<dbReference type="OrthoDB" id="9803916at2"/>
<dbReference type="AlphaFoldDB" id="A0A1U9Z1V5"/>
<dbReference type="EMBL" id="CP020330">
    <property type="protein sequence ID" value="AQZ51654.1"/>
    <property type="molecule type" value="Genomic_DNA"/>
</dbReference>
<dbReference type="InterPro" id="IPR050698">
    <property type="entry name" value="MBL"/>
</dbReference>
<proteinExistence type="predicted"/>
<dbReference type="STRING" id="1122214.Mame_02321"/>
<dbReference type="KEGG" id="mmed:Mame_02321"/>
<feature type="domain" description="Metallo-beta-lactamase" evidence="1">
    <location>
        <begin position="14"/>
        <end position="178"/>
    </location>
</feature>
<dbReference type="InterPro" id="IPR001279">
    <property type="entry name" value="Metallo-B-lactamas"/>
</dbReference>
<name>A0A1U9Z1V5_9HYPH</name>
<keyword evidence="2" id="KW-0378">Hydrolase</keyword>
<dbReference type="InterPro" id="IPR036866">
    <property type="entry name" value="RibonucZ/Hydroxyglut_hydro"/>
</dbReference>
<protein>
    <submittedName>
        <fullName evidence="2">Ribonuclease</fullName>
        <ecNumber evidence="2">3.1.-.-</ecNumber>
    </submittedName>
</protein>
<reference evidence="2 3" key="1">
    <citation type="submission" date="2017-03" db="EMBL/GenBank/DDBJ databases">
        <title>Foreign affairs: Plasmid Transfer between Roseobacters and Rhizobia.</title>
        <authorList>
            <person name="Bartling P."/>
            <person name="Bunk B."/>
            <person name="Overmann J."/>
            <person name="Brinkmann H."/>
            <person name="Petersen J."/>
        </authorList>
    </citation>
    <scope>NUCLEOTIDE SEQUENCE [LARGE SCALE GENOMIC DNA]</scope>
    <source>
        <strain evidence="2 3">MACL11</strain>
    </source>
</reference>